<evidence type="ECO:0000256" key="1">
    <source>
        <dbReference type="SAM" id="Coils"/>
    </source>
</evidence>
<feature type="compositionally biased region" description="Basic and acidic residues" evidence="2">
    <location>
        <begin position="1"/>
        <end position="15"/>
    </location>
</feature>
<feature type="compositionally biased region" description="Polar residues" evidence="2">
    <location>
        <begin position="157"/>
        <end position="169"/>
    </location>
</feature>
<evidence type="ECO:0000313" key="3">
    <source>
        <dbReference type="EMBL" id="GAV05636.1"/>
    </source>
</evidence>
<name>A0A1D1VXG8_RAMVA</name>
<feature type="compositionally biased region" description="Polar residues" evidence="2">
    <location>
        <begin position="73"/>
        <end position="82"/>
    </location>
</feature>
<dbReference type="OrthoDB" id="10066029at2759"/>
<dbReference type="AlphaFoldDB" id="A0A1D1VXG8"/>
<feature type="compositionally biased region" description="Acidic residues" evidence="2">
    <location>
        <begin position="40"/>
        <end position="53"/>
    </location>
</feature>
<protein>
    <submittedName>
        <fullName evidence="3">Uncharacterized protein</fullName>
    </submittedName>
</protein>
<keyword evidence="1" id="KW-0175">Coiled coil</keyword>
<comment type="caution">
    <text evidence="3">The sequence shown here is derived from an EMBL/GenBank/DDBJ whole genome shotgun (WGS) entry which is preliminary data.</text>
</comment>
<evidence type="ECO:0000256" key="2">
    <source>
        <dbReference type="SAM" id="MobiDB-lite"/>
    </source>
</evidence>
<feature type="region of interest" description="Disordered" evidence="2">
    <location>
        <begin position="1"/>
        <end position="90"/>
    </location>
</feature>
<proteinExistence type="predicted"/>
<evidence type="ECO:0000313" key="4">
    <source>
        <dbReference type="Proteomes" id="UP000186922"/>
    </source>
</evidence>
<feature type="coiled-coil region" evidence="1">
    <location>
        <begin position="106"/>
        <end position="147"/>
    </location>
</feature>
<dbReference type="Proteomes" id="UP000186922">
    <property type="component" value="Unassembled WGS sequence"/>
</dbReference>
<feature type="compositionally biased region" description="Polar residues" evidence="2">
    <location>
        <begin position="16"/>
        <end position="31"/>
    </location>
</feature>
<accession>A0A1D1VXG8</accession>
<gene>
    <name evidence="3" type="primary">RvY_15736-1</name>
    <name evidence="3" type="synonym">RvY_15736.1</name>
    <name evidence="3" type="ORF">RvY_15736</name>
</gene>
<organism evidence="3 4">
    <name type="scientific">Ramazzottius varieornatus</name>
    <name type="common">Water bear</name>
    <name type="synonym">Tardigrade</name>
    <dbReference type="NCBI Taxonomy" id="947166"/>
    <lineage>
        <taxon>Eukaryota</taxon>
        <taxon>Metazoa</taxon>
        <taxon>Ecdysozoa</taxon>
        <taxon>Tardigrada</taxon>
        <taxon>Eutardigrada</taxon>
        <taxon>Parachela</taxon>
        <taxon>Hypsibioidea</taxon>
        <taxon>Ramazzottiidae</taxon>
        <taxon>Ramazzottius</taxon>
    </lineage>
</organism>
<dbReference type="EMBL" id="BDGG01000012">
    <property type="protein sequence ID" value="GAV05636.1"/>
    <property type="molecule type" value="Genomic_DNA"/>
</dbReference>
<sequence length="178" mass="19705">MEREKNIERREHSDDSGVNSSFKTMSLQSDNSNRRRSTGDDDGENEFDDDIDLPDSLLQSFSTGIDEKEYDMLSNSSLNDQGGDQAGIPGMQVTGLDGEILNGVYFDKLELELNAIESAMSQFEGRLDTLRDQAQDLLKSLQNERLSAAVTDDIKTPSETYASRNTNLELQKPGGGDN</sequence>
<feature type="region of interest" description="Disordered" evidence="2">
    <location>
        <begin position="157"/>
        <end position="178"/>
    </location>
</feature>
<keyword evidence="4" id="KW-1185">Reference proteome</keyword>
<reference evidence="3 4" key="1">
    <citation type="journal article" date="2016" name="Nat. Commun.">
        <title>Extremotolerant tardigrade genome and improved radiotolerance of human cultured cells by tardigrade-unique protein.</title>
        <authorList>
            <person name="Hashimoto T."/>
            <person name="Horikawa D.D."/>
            <person name="Saito Y."/>
            <person name="Kuwahara H."/>
            <person name="Kozuka-Hata H."/>
            <person name="Shin-I T."/>
            <person name="Minakuchi Y."/>
            <person name="Ohishi K."/>
            <person name="Motoyama A."/>
            <person name="Aizu T."/>
            <person name="Enomoto A."/>
            <person name="Kondo K."/>
            <person name="Tanaka S."/>
            <person name="Hara Y."/>
            <person name="Koshikawa S."/>
            <person name="Sagara H."/>
            <person name="Miura T."/>
            <person name="Yokobori S."/>
            <person name="Miyagawa K."/>
            <person name="Suzuki Y."/>
            <person name="Kubo T."/>
            <person name="Oyama M."/>
            <person name="Kohara Y."/>
            <person name="Fujiyama A."/>
            <person name="Arakawa K."/>
            <person name="Katayama T."/>
            <person name="Toyoda A."/>
            <person name="Kunieda T."/>
        </authorList>
    </citation>
    <scope>NUCLEOTIDE SEQUENCE [LARGE SCALE GENOMIC DNA]</scope>
    <source>
        <strain evidence="3 4">YOKOZUNA-1</strain>
    </source>
</reference>